<evidence type="ECO:0000313" key="1">
    <source>
        <dbReference type="EMBL" id="RXN88004.1"/>
    </source>
</evidence>
<dbReference type="Proteomes" id="UP000290849">
    <property type="component" value="Unassembled WGS sequence"/>
</dbReference>
<sequence length="133" mass="14956">MTSIAIKPHRNGPECKSRIDVHNAIDVKRAAAAKLRDKGYKLPTSVKLQTILTLIEAETGWPIPEDSFTYMLRFIDEKPPEAAGKRDINAMQRRPIQFSGQLRQAAERCAAHPKPICMGSSVIVYRELDHIGY</sequence>
<keyword evidence="2" id="KW-1185">Reference proteome</keyword>
<organism evidence="1 2">
    <name type="scientific">Achromobacter aloeverae</name>
    <dbReference type="NCBI Taxonomy" id="1750518"/>
    <lineage>
        <taxon>Bacteria</taxon>
        <taxon>Pseudomonadati</taxon>
        <taxon>Pseudomonadota</taxon>
        <taxon>Betaproteobacteria</taxon>
        <taxon>Burkholderiales</taxon>
        <taxon>Alcaligenaceae</taxon>
        <taxon>Achromobacter</taxon>
    </lineage>
</organism>
<protein>
    <submittedName>
        <fullName evidence="1">Uncharacterized protein</fullName>
    </submittedName>
</protein>
<dbReference type="RefSeq" id="WP_129151373.1">
    <property type="nucleotide sequence ID" value="NZ_JBHSDO010000011.1"/>
</dbReference>
<evidence type="ECO:0000313" key="2">
    <source>
        <dbReference type="Proteomes" id="UP000290849"/>
    </source>
</evidence>
<comment type="caution">
    <text evidence="1">The sequence shown here is derived from an EMBL/GenBank/DDBJ whole genome shotgun (WGS) entry which is preliminary data.</text>
</comment>
<proteinExistence type="predicted"/>
<accession>A0A4Q1HIG0</accession>
<dbReference type="AlphaFoldDB" id="A0A4Q1HIG0"/>
<name>A0A4Q1HIG0_9BURK</name>
<gene>
    <name evidence="1" type="ORF">C7R54_15625</name>
</gene>
<dbReference type="EMBL" id="PYAL01000004">
    <property type="protein sequence ID" value="RXN88004.1"/>
    <property type="molecule type" value="Genomic_DNA"/>
</dbReference>
<reference evidence="1 2" key="1">
    <citation type="journal article" date="2017" name="Int. J. Syst. Evol. Microbiol.">
        <title>Achromobacter aloeverae sp. nov., isolated from the root of Aloe vera (L.) Burm.f.</title>
        <authorList>
            <person name="Kuncharoen N."/>
            <person name="Muramatsu Y."/>
            <person name="Shibata C."/>
            <person name="Kamakura Y."/>
            <person name="Nakagawa Y."/>
            <person name="Tanasupawat S."/>
        </authorList>
    </citation>
    <scope>NUCLEOTIDE SEQUENCE [LARGE SCALE GENOMIC DNA]</scope>
    <source>
        <strain evidence="1 2">AVA-1</strain>
    </source>
</reference>